<dbReference type="Proteomes" id="UP000198852">
    <property type="component" value="Unassembled WGS sequence"/>
</dbReference>
<dbReference type="SUPFAM" id="SSF46785">
    <property type="entry name" value="Winged helix' DNA-binding domain"/>
    <property type="match status" value="1"/>
</dbReference>
<protein>
    <submittedName>
        <fullName evidence="5">Transcriptional regulator, GntR family</fullName>
    </submittedName>
</protein>
<keyword evidence="6" id="KW-1185">Reference proteome</keyword>
<keyword evidence="3" id="KW-0804">Transcription</keyword>
<dbReference type="PROSITE" id="PS50949">
    <property type="entry name" value="HTH_GNTR"/>
    <property type="match status" value="1"/>
</dbReference>
<dbReference type="STRING" id="95161.SAMN05660874_03057"/>
<dbReference type="PANTHER" id="PTHR44846">
    <property type="entry name" value="MANNOSYL-D-GLYCERATE TRANSPORT/METABOLISM SYSTEM REPRESSOR MNGR-RELATED"/>
    <property type="match status" value="1"/>
</dbReference>
<dbReference type="Gene3D" id="1.10.10.10">
    <property type="entry name" value="Winged helix-like DNA-binding domain superfamily/Winged helix DNA-binding domain"/>
    <property type="match status" value="1"/>
</dbReference>
<organism evidence="5 6">
    <name type="scientific">Saccharopolyspora flava</name>
    <dbReference type="NCBI Taxonomy" id="95161"/>
    <lineage>
        <taxon>Bacteria</taxon>
        <taxon>Bacillati</taxon>
        <taxon>Actinomycetota</taxon>
        <taxon>Actinomycetes</taxon>
        <taxon>Pseudonocardiales</taxon>
        <taxon>Pseudonocardiaceae</taxon>
        <taxon>Saccharopolyspora</taxon>
    </lineage>
</organism>
<dbReference type="InterPro" id="IPR036390">
    <property type="entry name" value="WH_DNA-bd_sf"/>
</dbReference>
<gene>
    <name evidence="5" type="ORF">SAMN05660874_03057</name>
</gene>
<dbReference type="PRINTS" id="PR00035">
    <property type="entry name" value="HTHGNTR"/>
</dbReference>
<dbReference type="CDD" id="cd07377">
    <property type="entry name" value="WHTH_GntR"/>
    <property type="match status" value="1"/>
</dbReference>
<evidence type="ECO:0000256" key="1">
    <source>
        <dbReference type="ARBA" id="ARBA00023015"/>
    </source>
</evidence>
<dbReference type="SMART" id="SM00345">
    <property type="entry name" value="HTH_GNTR"/>
    <property type="match status" value="1"/>
</dbReference>
<dbReference type="GO" id="GO:0003677">
    <property type="term" value="F:DNA binding"/>
    <property type="evidence" value="ECO:0007669"/>
    <property type="project" value="UniProtKB-KW"/>
</dbReference>
<evidence type="ECO:0000256" key="3">
    <source>
        <dbReference type="ARBA" id="ARBA00023163"/>
    </source>
</evidence>
<evidence type="ECO:0000313" key="6">
    <source>
        <dbReference type="Proteomes" id="UP000198852"/>
    </source>
</evidence>
<name>A0A1I6SBW1_9PSEU</name>
<dbReference type="Pfam" id="PF00392">
    <property type="entry name" value="GntR"/>
    <property type="match status" value="1"/>
</dbReference>
<keyword evidence="1" id="KW-0805">Transcription regulation</keyword>
<dbReference type="EMBL" id="FOZX01000004">
    <property type="protein sequence ID" value="SFS74218.1"/>
    <property type="molecule type" value="Genomic_DNA"/>
</dbReference>
<proteinExistence type="predicted"/>
<dbReference type="SMART" id="SM00866">
    <property type="entry name" value="UTRA"/>
    <property type="match status" value="1"/>
</dbReference>
<evidence type="ECO:0000256" key="2">
    <source>
        <dbReference type="ARBA" id="ARBA00023125"/>
    </source>
</evidence>
<evidence type="ECO:0000313" key="5">
    <source>
        <dbReference type="EMBL" id="SFS74218.1"/>
    </source>
</evidence>
<dbReference type="GO" id="GO:0045892">
    <property type="term" value="P:negative regulation of DNA-templated transcription"/>
    <property type="evidence" value="ECO:0007669"/>
    <property type="project" value="TreeGrafter"/>
</dbReference>
<keyword evidence="2" id="KW-0238">DNA-binding</keyword>
<dbReference type="InterPro" id="IPR036388">
    <property type="entry name" value="WH-like_DNA-bd_sf"/>
</dbReference>
<evidence type="ECO:0000259" key="4">
    <source>
        <dbReference type="PROSITE" id="PS50949"/>
    </source>
</evidence>
<dbReference type="RefSeq" id="WP_093417918.1">
    <property type="nucleotide sequence ID" value="NZ_FOZX01000004.1"/>
</dbReference>
<dbReference type="InterPro" id="IPR050679">
    <property type="entry name" value="Bact_HTH_transcr_reg"/>
</dbReference>
<dbReference type="SUPFAM" id="SSF64288">
    <property type="entry name" value="Chorismate lyase-like"/>
    <property type="match status" value="1"/>
</dbReference>
<dbReference type="OrthoDB" id="3194402at2"/>
<dbReference type="Pfam" id="PF07702">
    <property type="entry name" value="UTRA"/>
    <property type="match status" value="1"/>
</dbReference>
<dbReference type="GO" id="GO:0003700">
    <property type="term" value="F:DNA-binding transcription factor activity"/>
    <property type="evidence" value="ECO:0007669"/>
    <property type="project" value="InterPro"/>
</dbReference>
<dbReference type="Gene3D" id="3.40.1410.10">
    <property type="entry name" value="Chorismate lyase-like"/>
    <property type="match status" value="1"/>
</dbReference>
<dbReference type="InterPro" id="IPR011663">
    <property type="entry name" value="UTRA"/>
</dbReference>
<sequence length="259" mass="28263">MTAVRHRSQEPQWDPAKQISVDHRSPVPLYFQVASQIEEAIASGALPVGARLDNEIELAGNLGLSRPTIRQAIGSLVDKGLVVRKRGAGTQVVFNHVKRSLQLSSLHDDLTALDAAPSTRVLVNELRTPPPEAARALGLSEQDQVLHLERVRHARGEPIARLRNYLPAGLLAPTDEDLTDRGLYQLLRAAGVHLHAAQQTIGARTATDEEAALLDEPTGAALLTMQRITHDHTGAIVEFGTHTYRASRYTFDLTLRGDT</sequence>
<dbReference type="InterPro" id="IPR000524">
    <property type="entry name" value="Tscrpt_reg_HTH_GntR"/>
</dbReference>
<dbReference type="InterPro" id="IPR028978">
    <property type="entry name" value="Chorismate_lyase_/UTRA_dom_sf"/>
</dbReference>
<reference evidence="6" key="1">
    <citation type="submission" date="2016-10" db="EMBL/GenBank/DDBJ databases">
        <authorList>
            <person name="Varghese N."/>
            <person name="Submissions S."/>
        </authorList>
    </citation>
    <scope>NUCLEOTIDE SEQUENCE [LARGE SCALE GENOMIC DNA]</scope>
    <source>
        <strain evidence="6">DSM 44771</strain>
    </source>
</reference>
<feature type="domain" description="HTH gntR-type" evidence="4">
    <location>
        <begin position="27"/>
        <end position="95"/>
    </location>
</feature>
<dbReference type="AlphaFoldDB" id="A0A1I6SBW1"/>
<accession>A0A1I6SBW1</accession>
<dbReference type="PANTHER" id="PTHR44846:SF17">
    <property type="entry name" value="GNTR-FAMILY TRANSCRIPTIONAL REGULATOR"/>
    <property type="match status" value="1"/>
</dbReference>